<sequence length="204" mass="22412">MDGAHISWTRSEQHRSWLLWSLAKRRDHAVELLDPRNRDPNYLSKDELGTSSWFQTMLDVSDTFACSESLHIDVHGCRNPPDSSAHLTAGLGAMSEAGLGQCVEVFTKALKTEIRRALGSLRLRPKAPLVRVVTVASSSSRFSGAWFESTGRQTQSQQAMIAGFTHSVQLEMSKALRTSLFKEKATIPKLGGALSAAWMAAVRG</sequence>
<dbReference type="EMBL" id="HBFQ01034938">
    <property type="protein sequence ID" value="CAD8850295.1"/>
    <property type="molecule type" value="Transcribed_RNA"/>
</dbReference>
<accession>A0A7S1AD52</accession>
<name>A0A7S1AD52_NOCSC</name>
<dbReference type="AlphaFoldDB" id="A0A7S1AD52"/>
<proteinExistence type="predicted"/>
<organism evidence="1">
    <name type="scientific">Noctiluca scintillans</name>
    <name type="common">Sea sparkle</name>
    <name type="synonym">Red tide dinoflagellate</name>
    <dbReference type="NCBI Taxonomy" id="2966"/>
    <lineage>
        <taxon>Eukaryota</taxon>
        <taxon>Sar</taxon>
        <taxon>Alveolata</taxon>
        <taxon>Dinophyceae</taxon>
        <taxon>Noctilucales</taxon>
        <taxon>Noctilucaceae</taxon>
        <taxon>Noctiluca</taxon>
    </lineage>
</organism>
<protein>
    <submittedName>
        <fullName evidence="1">Uncharacterized protein</fullName>
    </submittedName>
</protein>
<evidence type="ECO:0000313" key="1">
    <source>
        <dbReference type="EMBL" id="CAD8850295.1"/>
    </source>
</evidence>
<reference evidence="1" key="1">
    <citation type="submission" date="2021-01" db="EMBL/GenBank/DDBJ databases">
        <authorList>
            <person name="Corre E."/>
            <person name="Pelletier E."/>
            <person name="Niang G."/>
            <person name="Scheremetjew M."/>
            <person name="Finn R."/>
            <person name="Kale V."/>
            <person name="Holt S."/>
            <person name="Cochrane G."/>
            <person name="Meng A."/>
            <person name="Brown T."/>
            <person name="Cohen L."/>
        </authorList>
    </citation>
    <scope>NUCLEOTIDE SEQUENCE</scope>
</reference>
<gene>
    <name evidence="1" type="ORF">NSCI0253_LOCUS24645</name>
</gene>